<evidence type="ECO:0008006" key="18">
    <source>
        <dbReference type="Google" id="ProtNLM"/>
    </source>
</evidence>
<gene>
    <name evidence="16" type="ORF">PF002_g5193</name>
</gene>
<evidence type="ECO:0000313" key="17">
    <source>
        <dbReference type="Proteomes" id="UP000440367"/>
    </source>
</evidence>
<dbReference type="Proteomes" id="UP000440367">
    <property type="component" value="Unassembled WGS sequence"/>
</dbReference>
<feature type="domain" description="Potassium channel" evidence="15">
    <location>
        <begin position="655"/>
        <end position="709"/>
    </location>
</feature>
<feature type="region of interest" description="Disordered" evidence="12">
    <location>
        <begin position="45"/>
        <end position="91"/>
    </location>
</feature>
<dbReference type="InterPro" id="IPR013099">
    <property type="entry name" value="K_chnl_dom"/>
</dbReference>
<evidence type="ECO:0000256" key="8">
    <source>
        <dbReference type="ARBA" id="ARBA00022989"/>
    </source>
</evidence>
<keyword evidence="8 13" id="KW-1133">Transmembrane helix</keyword>
<dbReference type="GO" id="GO:0008076">
    <property type="term" value="C:voltage-gated potassium channel complex"/>
    <property type="evidence" value="ECO:0007669"/>
    <property type="project" value="InterPro"/>
</dbReference>
<accession>A0A6A4A785</accession>
<keyword evidence="5" id="KW-0631">Potassium channel</keyword>
<dbReference type="Gene3D" id="1.10.287.70">
    <property type="match status" value="2"/>
</dbReference>
<keyword evidence="9" id="KW-0406">Ion transport</keyword>
<evidence type="ECO:0000256" key="13">
    <source>
        <dbReference type="SAM" id="Phobius"/>
    </source>
</evidence>
<feature type="transmembrane region" description="Helical" evidence="13">
    <location>
        <begin position="436"/>
        <end position="458"/>
    </location>
</feature>
<keyword evidence="2" id="KW-0813">Transport</keyword>
<dbReference type="Gene3D" id="1.20.120.350">
    <property type="entry name" value="Voltage-gated potassium channels. Chain C"/>
    <property type="match status" value="1"/>
</dbReference>
<dbReference type="PANTHER" id="PTHR11537:SF254">
    <property type="entry name" value="POTASSIUM VOLTAGE-GATED CHANNEL PROTEIN SHAB"/>
    <property type="match status" value="1"/>
</dbReference>
<feature type="region of interest" description="Disordered" evidence="12">
    <location>
        <begin position="1"/>
        <end position="25"/>
    </location>
</feature>
<evidence type="ECO:0000313" key="16">
    <source>
        <dbReference type="EMBL" id="KAE9249666.1"/>
    </source>
</evidence>
<dbReference type="Pfam" id="PF07885">
    <property type="entry name" value="Ion_trans_2"/>
    <property type="match status" value="1"/>
</dbReference>
<dbReference type="GO" id="GO:0001508">
    <property type="term" value="P:action potential"/>
    <property type="evidence" value="ECO:0007669"/>
    <property type="project" value="TreeGrafter"/>
</dbReference>
<keyword evidence="3" id="KW-0633">Potassium transport</keyword>
<dbReference type="PANTHER" id="PTHR11537">
    <property type="entry name" value="VOLTAGE-GATED POTASSIUM CHANNEL"/>
    <property type="match status" value="1"/>
</dbReference>
<dbReference type="InterPro" id="IPR005821">
    <property type="entry name" value="Ion_trans_dom"/>
</dbReference>
<keyword evidence="7" id="KW-0630">Potassium</keyword>
<dbReference type="GO" id="GO:0005249">
    <property type="term" value="F:voltage-gated potassium channel activity"/>
    <property type="evidence" value="ECO:0007669"/>
    <property type="project" value="InterPro"/>
</dbReference>
<feature type="transmembrane region" description="Helical" evidence="13">
    <location>
        <begin position="688"/>
        <end position="710"/>
    </location>
</feature>
<evidence type="ECO:0000256" key="2">
    <source>
        <dbReference type="ARBA" id="ARBA00022448"/>
    </source>
</evidence>
<feature type="transmembrane region" description="Helical" evidence="13">
    <location>
        <begin position="407"/>
        <end position="424"/>
    </location>
</feature>
<name>A0A6A4A785_9STRA</name>
<feature type="domain" description="Ion transport" evidence="14">
    <location>
        <begin position="232"/>
        <end position="467"/>
    </location>
</feature>
<comment type="caution">
    <text evidence="16">The sequence shown here is derived from an EMBL/GenBank/DDBJ whole genome shotgun (WGS) entry which is preliminary data.</text>
</comment>
<dbReference type="InterPro" id="IPR028325">
    <property type="entry name" value="VG_K_chnl"/>
</dbReference>
<dbReference type="Gene3D" id="1.10.287.930">
    <property type="entry name" value="Mammalian shaker kv1.2 potassium channel- beta subunit complex"/>
    <property type="match status" value="1"/>
</dbReference>
<keyword evidence="6" id="KW-0851">Voltage-gated channel</keyword>
<evidence type="ECO:0000256" key="10">
    <source>
        <dbReference type="ARBA" id="ARBA00023136"/>
    </source>
</evidence>
<evidence type="ECO:0000256" key="3">
    <source>
        <dbReference type="ARBA" id="ARBA00022538"/>
    </source>
</evidence>
<evidence type="ECO:0000256" key="12">
    <source>
        <dbReference type="SAM" id="MobiDB-lite"/>
    </source>
</evidence>
<proteinExistence type="predicted"/>
<feature type="transmembrane region" description="Helical" evidence="13">
    <location>
        <begin position="372"/>
        <end position="392"/>
    </location>
</feature>
<keyword evidence="10 13" id="KW-0472">Membrane</keyword>
<evidence type="ECO:0000256" key="9">
    <source>
        <dbReference type="ARBA" id="ARBA00023065"/>
    </source>
</evidence>
<evidence type="ECO:0000256" key="1">
    <source>
        <dbReference type="ARBA" id="ARBA00004141"/>
    </source>
</evidence>
<dbReference type="Pfam" id="PF00520">
    <property type="entry name" value="Ion_trans"/>
    <property type="match status" value="1"/>
</dbReference>
<evidence type="ECO:0000256" key="5">
    <source>
        <dbReference type="ARBA" id="ARBA00022826"/>
    </source>
</evidence>
<organism evidence="16 17">
    <name type="scientific">Phytophthora fragariae</name>
    <dbReference type="NCBI Taxonomy" id="53985"/>
    <lineage>
        <taxon>Eukaryota</taxon>
        <taxon>Sar</taxon>
        <taxon>Stramenopiles</taxon>
        <taxon>Oomycota</taxon>
        <taxon>Peronosporomycetes</taxon>
        <taxon>Peronosporales</taxon>
        <taxon>Peronosporaceae</taxon>
        <taxon>Phytophthora</taxon>
    </lineage>
</organism>
<evidence type="ECO:0000259" key="14">
    <source>
        <dbReference type="Pfam" id="PF00520"/>
    </source>
</evidence>
<dbReference type="AlphaFoldDB" id="A0A6A4A785"/>
<keyword evidence="4 13" id="KW-0812">Transmembrane</keyword>
<evidence type="ECO:0000259" key="15">
    <source>
        <dbReference type="Pfam" id="PF07885"/>
    </source>
</evidence>
<dbReference type="EMBL" id="QXGD01000167">
    <property type="protein sequence ID" value="KAE9249666.1"/>
    <property type="molecule type" value="Genomic_DNA"/>
</dbReference>
<feature type="compositionally biased region" description="Polar residues" evidence="12">
    <location>
        <begin position="55"/>
        <end position="71"/>
    </location>
</feature>
<protein>
    <recommendedName>
        <fullName evidence="18">Ion transport domain-containing protein</fullName>
    </recommendedName>
</protein>
<dbReference type="PRINTS" id="PR00169">
    <property type="entry name" value="KCHANNEL"/>
</dbReference>
<dbReference type="SUPFAM" id="SSF81324">
    <property type="entry name" value="Voltage-gated potassium channels"/>
    <property type="match status" value="2"/>
</dbReference>
<evidence type="ECO:0000256" key="6">
    <source>
        <dbReference type="ARBA" id="ARBA00022882"/>
    </source>
</evidence>
<evidence type="ECO:0000256" key="4">
    <source>
        <dbReference type="ARBA" id="ARBA00022692"/>
    </source>
</evidence>
<evidence type="ECO:0000256" key="7">
    <source>
        <dbReference type="ARBA" id="ARBA00022958"/>
    </source>
</evidence>
<evidence type="ECO:0000256" key="11">
    <source>
        <dbReference type="ARBA" id="ARBA00023303"/>
    </source>
</evidence>
<sequence>MDDGQLKTSARDEMPAISQSRSLPGRLQTSELLAFTNHNQLHAYDSIDEGEGRTSRSNSMLSKANSFTPRTASRKGESPAELPGVPTSVNADFQTQGDGGSEYDVSGHIAPLVRRSSQNKPGTSDVFRNFRVHPVFSNLVVNSRKGSSELDDTLITTLADEPSSDVNHTRLSKMLSLHKVHIASRNDTVVKLPVGGTEQPHDPSVHRMIFFRTKKELNELFLLPPVSLWERRFNRTVFTLIMLGVGDLAIETCDGPNYGSTDPGYPYLPTEQQHEVYDGVFAGLFTLEFLIRGIQAKSIRAVVHDPYMWLDLIGISPWYILEVLKAAGNTVGPGHFINMLRLIRLVRLALILRHYEQTKVMYLAIKASLRPLGITLFFLFTLVMIFATAIFYSEPCYNVETCTFTDIFNSAYFVMVTVATVGYGHQVPSLKNPGSLLLTMLVMILGEIYFSMPVAIIGNNFQLTYENFQMDKKKKSRYLNVSLSPFDCQTLHSHAKRLCDIQYHLLNSWTVLHHHIRGIARSNTRSSQSFTMDMLELEADRRAKIKEGVSGYMFAHIKPDYAIVATSPSFLSVIRVLKIMRILKLTRHFRGTKILAATAIKVWKPLVIPIERGKECFVGEPCWWWGKNVLTPELAAGLPVGKRILIQDKVKTIITDMIHSTWLSYATLTSVGYGDLVPRTSIGKFFDVFVIIVATIYSAMPLSLVGSQFYSLYEKHLEKVVVKQGGSSVSWRTKTTISLVTQYKKTTKHHSARKPEPFMLSDEQLLVVHEFESMRRTILNLQRTLDAATVTTLESAQR</sequence>
<reference evidence="16 17" key="1">
    <citation type="submission" date="2018-08" db="EMBL/GenBank/DDBJ databases">
        <title>Genomic investigation of the strawberry pathogen Phytophthora fragariae indicates pathogenicity is determined by transcriptional variation in three key races.</title>
        <authorList>
            <person name="Adams T.M."/>
            <person name="Armitage A.D."/>
            <person name="Sobczyk M.K."/>
            <person name="Bates H.J."/>
            <person name="Dunwell J.M."/>
            <person name="Nellist C.F."/>
            <person name="Harrison R.J."/>
        </authorList>
    </citation>
    <scope>NUCLEOTIDE SEQUENCE [LARGE SCALE GENOMIC DNA]</scope>
    <source>
        <strain evidence="16 17">BC-1</strain>
    </source>
</reference>
<comment type="subcellular location">
    <subcellularLocation>
        <location evidence="1">Membrane</location>
        <topology evidence="1">Multi-pass membrane protein</topology>
    </subcellularLocation>
</comment>
<keyword evidence="11" id="KW-0407">Ion channel</keyword>
<dbReference type="InterPro" id="IPR027359">
    <property type="entry name" value="Volt_channel_dom_sf"/>
</dbReference>